<reference evidence="1" key="1">
    <citation type="submission" date="2015-04" db="EMBL/GenBank/DDBJ databases">
        <title>The genome sequence of the plant pathogenic Rhizarian Plasmodiophora brassicae reveals insights in its biotrophic life cycle and the origin of chitin synthesis.</title>
        <authorList>
            <person name="Schwelm A."/>
            <person name="Fogelqvist J."/>
            <person name="Knaust A."/>
            <person name="Julke S."/>
            <person name="Lilja T."/>
            <person name="Dhandapani V."/>
            <person name="Bonilla-Rosso G."/>
            <person name="Karlsson M."/>
            <person name="Shevchenko A."/>
            <person name="Choi S.R."/>
            <person name="Kim H.G."/>
            <person name="Park J.Y."/>
            <person name="Lim Y.P."/>
            <person name="Ludwig-Muller J."/>
            <person name="Dixelius C."/>
        </authorList>
    </citation>
    <scope>NUCLEOTIDE SEQUENCE</scope>
    <source>
        <tissue evidence="1">Potato root galls</tissue>
    </source>
</reference>
<dbReference type="AlphaFoldDB" id="A0A0H5QRU9"/>
<name>A0A0H5QRU9_9EUKA</name>
<feature type="non-terminal residue" evidence="1">
    <location>
        <position position="1"/>
    </location>
</feature>
<proteinExistence type="predicted"/>
<protein>
    <submittedName>
        <fullName evidence="1">Uncharacterized protein</fullName>
    </submittedName>
</protein>
<dbReference type="EMBL" id="HACM01003910">
    <property type="protein sequence ID" value="CRZ04352.1"/>
    <property type="molecule type" value="Transcribed_RNA"/>
</dbReference>
<organism evidence="1">
    <name type="scientific">Spongospora subterranea</name>
    <dbReference type="NCBI Taxonomy" id="70186"/>
    <lineage>
        <taxon>Eukaryota</taxon>
        <taxon>Sar</taxon>
        <taxon>Rhizaria</taxon>
        <taxon>Endomyxa</taxon>
        <taxon>Phytomyxea</taxon>
        <taxon>Plasmodiophorida</taxon>
        <taxon>Plasmodiophoridae</taxon>
        <taxon>Spongospora</taxon>
    </lineage>
</organism>
<evidence type="ECO:0000313" key="1">
    <source>
        <dbReference type="EMBL" id="CRZ04352.1"/>
    </source>
</evidence>
<sequence>KENVFSQKMLSCSVSEQENIYPRAFICYLAKYYGGKMRWEVGGGGDDQGWELGGWRGDNKLGMQLIERVFPTTIDGVIFLIFKEVLTNKNIANWKTFSSSTKTTPPPV</sequence>
<accession>A0A0H5QRU9</accession>